<dbReference type="AlphaFoldDB" id="A0A7L4ZQD0"/>
<dbReference type="KEGG" id="kan:IMCC3317_40730"/>
<name>A0A7L4ZQD0_9FLAO</name>
<sequence>MKKIIYILFFLSLNVHCQEAKKQKILDPVLVEEIHLICERDQLLRGYILTDKEYLLTKEEKKVLWKLQNDIDDYNTRRFIQIVKEHGYVDSSNSNIESFATYAIFMHSSEKYWEEIRLLIDEEKKKGNLDKSSHGIITWHITGRPEPTINYIPNKENDSLNKQ</sequence>
<dbReference type="Proteomes" id="UP000464657">
    <property type="component" value="Chromosome"/>
</dbReference>
<evidence type="ECO:0000313" key="1">
    <source>
        <dbReference type="EMBL" id="QHI38679.1"/>
    </source>
</evidence>
<protein>
    <submittedName>
        <fullName evidence="1">Uncharacterized protein</fullName>
    </submittedName>
</protein>
<accession>A0A7L4ZQD0</accession>
<dbReference type="RefSeq" id="WP_160131215.1">
    <property type="nucleotide sequence ID" value="NZ_CP019288.1"/>
</dbReference>
<reference evidence="1 2" key="1">
    <citation type="journal article" date="2013" name="Int. J. Syst. Evol. Microbiol.">
        <title>Kordia antarctica sp. nov., isolated from Antarctic seawater.</title>
        <authorList>
            <person name="Baek K."/>
            <person name="Choi A."/>
            <person name="Kang I."/>
            <person name="Lee K."/>
            <person name="Cho J.C."/>
        </authorList>
    </citation>
    <scope>NUCLEOTIDE SEQUENCE [LARGE SCALE GENOMIC DNA]</scope>
    <source>
        <strain evidence="1 2">IMCC3317</strain>
    </source>
</reference>
<dbReference type="OrthoDB" id="1116641at2"/>
<gene>
    <name evidence="1" type="ORF">IMCC3317_40730</name>
</gene>
<evidence type="ECO:0000313" key="2">
    <source>
        <dbReference type="Proteomes" id="UP000464657"/>
    </source>
</evidence>
<proteinExistence type="predicted"/>
<keyword evidence="2" id="KW-1185">Reference proteome</keyword>
<dbReference type="EMBL" id="CP019288">
    <property type="protein sequence ID" value="QHI38679.1"/>
    <property type="molecule type" value="Genomic_DNA"/>
</dbReference>
<organism evidence="1 2">
    <name type="scientific">Kordia antarctica</name>
    <dbReference type="NCBI Taxonomy" id="1218801"/>
    <lineage>
        <taxon>Bacteria</taxon>
        <taxon>Pseudomonadati</taxon>
        <taxon>Bacteroidota</taxon>
        <taxon>Flavobacteriia</taxon>
        <taxon>Flavobacteriales</taxon>
        <taxon>Flavobacteriaceae</taxon>
        <taxon>Kordia</taxon>
    </lineage>
</organism>